<dbReference type="PANTHER" id="PTHR30221:SF1">
    <property type="entry name" value="SMALL-CONDUCTANCE MECHANOSENSITIVE CHANNEL"/>
    <property type="match status" value="1"/>
</dbReference>
<dbReference type="Pfam" id="PF21088">
    <property type="entry name" value="MS_channel_1st"/>
    <property type="match status" value="1"/>
</dbReference>
<feature type="transmembrane region" description="Helical" evidence="7">
    <location>
        <begin position="20"/>
        <end position="40"/>
    </location>
</feature>
<dbReference type="Gene3D" id="1.10.287.1260">
    <property type="match status" value="1"/>
</dbReference>
<feature type="domain" description="Mechanosensitive ion channel MscS" evidence="8">
    <location>
        <begin position="101"/>
        <end position="166"/>
    </location>
</feature>
<reference evidence="11 21" key="3">
    <citation type="submission" date="2018-04" db="EMBL/GenBank/DDBJ databases">
        <title>Subsurface microbial communities from deep shales in Ohio and West Virginia, USA.</title>
        <authorList>
            <person name="Wrighton K."/>
        </authorList>
    </citation>
    <scope>NUCLEOTIDE SEQUENCE [LARGE SCALE GENOMIC DNA]</scope>
    <source>
        <strain evidence="17 22">DSMZ 11287</strain>
        <strain evidence="11 21">MSL28</strain>
    </source>
</reference>
<dbReference type="GeneID" id="57011498"/>
<evidence type="ECO:0000313" key="14">
    <source>
        <dbReference type="EMBL" id="SDI07152.1"/>
    </source>
</evidence>
<organism evidence="12 24">
    <name type="scientific">Halanaerobium congolense</name>
    <dbReference type="NCBI Taxonomy" id="54121"/>
    <lineage>
        <taxon>Bacteria</taxon>
        <taxon>Bacillati</taxon>
        <taxon>Bacillota</taxon>
        <taxon>Clostridia</taxon>
        <taxon>Halanaerobiales</taxon>
        <taxon>Halanaerobiaceae</taxon>
        <taxon>Halanaerobium</taxon>
    </lineage>
</organism>
<dbReference type="EMBL" id="FNBJ01000003">
    <property type="protein sequence ID" value="SDE88770.1"/>
    <property type="molecule type" value="Genomic_DNA"/>
</dbReference>
<keyword evidence="4 7" id="KW-0812">Transmembrane</keyword>
<keyword evidence="6 7" id="KW-0472">Membrane</keyword>
<evidence type="ECO:0000313" key="20">
    <source>
        <dbReference type="Proteomes" id="UP000199519"/>
    </source>
</evidence>
<dbReference type="EMBL" id="SOEF01000001">
    <property type="protein sequence ID" value="TDX48115.1"/>
    <property type="molecule type" value="Genomic_DNA"/>
</dbReference>
<dbReference type="Gene3D" id="3.30.70.100">
    <property type="match status" value="1"/>
</dbReference>
<dbReference type="Gene3D" id="2.30.30.60">
    <property type="match status" value="1"/>
</dbReference>
<dbReference type="Proteomes" id="UP000324896">
    <property type="component" value="Unassembled WGS sequence"/>
</dbReference>
<evidence type="ECO:0000313" key="24">
    <source>
        <dbReference type="Proteomes" id="UP000324896"/>
    </source>
</evidence>
<dbReference type="AlphaFoldDB" id="A0A1G6HRM3"/>
<dbReference type="InterPro" id="IPR049278">
    <property type="entry name" value="MS_channel_C"/>
</dbReference>
<dbReference type="SUPFAM" id="SSF50182">
    <property type="entry name" value="Sm-like ribonucleoproteins"/>
    <property type="match status" value="1"/>
</dbReference>
<keyword evidence="20" id="KW-1185">Reference proteome</keyword>
<accession>A0A1G6HRM3</accession>
<evidence type="ECO:0000256" key="2">
    <source>
        <dbReference type="ARBA" id="ARBA00008017"/>
    </source>
</evidence>
<evidence type="ECO:0000256" key="1">
    <source>
        <dbReference type="ARBA" id="ARBA00004651"/>
    </source>
</evidence>
<dbReference type="InterPro" id="IPR011014">
    <property type="entry name" value="MscS_channel_TM-2"/>
</dbReference>
<feature type="domain" description="Mechanosensitive ion channel MscS C-terminal" evidence="9">
    <location>
        <begin position="173"/>
        <end position="255"/>
    </location>
</feature>
<reference evidence="18 20" key="2">
    <citation type="submission" date="2016-10" db="EMBL/GenBank/DDBJ databases">
        <authorList>
            <person name="Varghese N."/>
            <person name="Submissions S."/>
        </authorList>
    </citation>
    <scope>NUCLEOTIDE SEQUENCE [LARGE SCALE GENOMIC DNA]</scope>
    <source>
        <strain evidence="12 24">WG10</strain>
        <strain evidence="13 20">WG2</strain>
        <strain evidence="15 18">WG5</strain>
    </source>
</reference>
<dbReference type="GO" id="GO:0008381">
    <property type="term" value="F:mechanosensitive monoatomic ion channel activity"/>
    <property type="evidence" value="ECO:0007669"/>
    <property type="project" value="InterPro"/>
</dbReference>
<evidence type="ECO:0000313" key="19">
    <source>
        <dbReference type="Proteomes" id="UP000198945"/>
    </source>
</evidence>
<dbReference type="SUPFAM" id="SSF82689">
    <property type="entry name" value="Mechanosensitive channel protein MscS (YggB), C-terminal domain"/>
    <property type="match status" value="1"/>
</dbReference>
<dbReference type="Pfam" id="PF05552">
    <property type="entry name" value="MS_channel_1st_1"/>
    <property type="match status" value="1"/>
</dbReference>
<dbReference type="PANTHER" id="PTHR30221">
    <property type="entry name" value="SMALL-CONDUCTANCE MECHANOSENSITIVE CHANNEL"/>
    <property type="match status" value="1"/>
</dbReference>
<evidence type="ECO:0000313" key="11">
    <source>
        <dbReference type="EMBL" id="PXV69907.1"/>
    </source>
</evidence>
<protein>
    <submittedName>
        <fullName evidence="12">Small conductance mechanosensitive channel</fullName>
    </submittedName>
</protein>
<dbReference type="InterPro" id="IPR010920">
    <property type="entry name" value="LSM_dom_sf"/>
</dbReference>
<dbReference type="EMBL" id="FOHG01000003">
    <property type="protein sequence ID" value="SES68497.1"/>
    <property type="molecule type" value="Genomic_DNA"/>
</dbReference>
<dbReference type="Proteomes" id="UP000247389">
    <property type="component" value="Unassembled WGS sequence"/>
</dbReference>
<evidence type="ECO:0000313" key="22">
    <source>
        <dbReference type="Proteomes" id="UP000295472"/>
    </source>
</evidence>
<dbReference type="Proteomes" id="UP000295758">
    <property type="component" value="Unassembled WGS sequence"/>
</dbReference>
<evidence type="ECO:0000313" key="18">
    <source>
        <dbReference type="Proteomes" id="UP000198612"/>
    </source>
</evidence>
<evidence type="ECO:0000313" key="21">
    <source>
        <dbReference type="Proteomes" id="UP000247389"/>
    </source>
</evidence>
<dbReference type="InterPro" id="IPR011066">
    <property type="entry name" value="MscS_channel_C_sf"/>
</dbReference>
<dbReference type="EMBL" id="FMYT01000001">
    <property type="protein sequence ID" value="SDB96882.1"/>
    <property type="molecule type" value="Genomic_DNA"/>
</dbReference>
<proteinExistence type="inferred from homology"/>
<evidence type="ECO:0000256" key="5">
    <source>
        <dbReference type="ARBA" id="ARBA00022989"/>
    </source>
</evidence>
<evidence type="ECO:0000256" key="7">
    <source>
        <dbReference type="SAM" id="Phobius"/>
    </source>
</evidence>
<dbReference type="InterPro" id="IPR008910">
    <property type="entry name" value="MSC_TM_helix"/>
</dbReference>
<keyword evidence="3" id="KW-1003">Cell membrane</keyword>
<dbReference type="Proteomes" id="UP000295472">
    <property type="component" value="Unassembled WGS sequence"/>
</dbReference>
<evidence type="ECO:0000256" key="6">
    <source>
        <dbReference type="ARBA" id="ARBA00023136"/>
    </source>
</evidence>
<dbReference type="EMBL" id="FNEH01000001">
    <property type="protein sequence ID" value="SDI07152.1"/>
    <property type="molecule type" value="Genomic_DNA"/>
</dbReference>
<evidence type="ECO:0000313" key="13">
    <source>
        <dbReference type="EMBL" id="SDE88770.1"/>
    </source>
</evidence>
<dbReference type="Pfam" id="PF21082">
    <property type="entry name" value="MS_channel_3rd"/>
    <property type="match status" value="1"/>
</dbReference>
<evidence type="ECO:0000313" key="16">
    <source>
        <dbReference type="EMBL" id="TDS33021.1"/>
    </source>
</evidence>
<dbReference type="Proteomes" id="UP000199519">
    <property type="component" value="Unassembled WGS sequence"/>
</dbReference>
<dbReference type="Pfam" id="PF00924">
    <property type="entry name" value="MS_channel_2nd"/>
    <property type="match status" value="1"/>
</dbReference>
<comment type="similarity">
    <text evidence="2">Belongs to the MscS (TC 1.A.23) family.</text>
</comment>
<dbReference type="EMBL" id="SOAA01000005">
    <property type="protein sequence ID" value="TDS33021.1"/>
    <property type="molecule type" value="Genomic_DNA"/>
</dbReference>
<evidence type="ECO:0000313" key="15">
    <source>
        <dbReference type="EMBL" id="SES68497.1"/>
    </source>
</evidence>
<dbReference type="Proteomes" id="UP000198612">
    <property type="component" value="Unassembled WGS sequence"/>
</dbReference>
<name>A0A1G6HRM3_9FIRM</name>
<comment type="subcellular location">
    <subcellularLocation>
        <location evidence="1">Cell membrane</location>
        <topology evidence="1">Multi-pass membrane protein</topology>
    </subcellularLocation>
</comment>
<dbReference type="EMBL" id="QICM01000002">
    <property type="protein sequence ID" value="PXV69907.1"/>
    <property type="molecule type" value="Genomic_DNA"/>
</dbReference>
<dbReference type="InterPro" id="IPR006685">
    <property type="entry name" value="MscS_channel_2nd"/>
</dbReference>
<sequence length="271" mass="29927">MDQITGGLQSIIANYGMKLLLAIILLLVGLWVIKFVVKLIEKNIQGKFERTLTSFLMSITRAVLLILLFISIASTIGIEVASFVAVLGAASFAVGFALQGSLSNFAGGVMLLIFRPFSAGDTIEVSGYKGKVQEIQILYTIMTTFDNKKIFIPNGNVATDSITNYSAMDTRRVDLTFGIGYDDDFHEAISLLKDLVFKHELILDNPEPIIRVTEHAGSSINIACKVWVKGPDYWNVYFDMHEDVKDAFDEAGIGIPYPQLDVHFDEGTKIC</sequence>
<evidence type="ECO:0000259" key="9">
    <source>
        <dbReference type="Pfam" id="PF21082"/>
    </source>
</evidence>
<evidence type="ECO:0000313" key="12">
    <source>
        <dbReference type="EMBL" id="SDB96882.1"/>
    </source>
</evidence>
<evidence type="ECO:0000313" key="23">
    <source>
        <dbReference type="Proteomes" id="UP000295758"/>
    </source>
</evidence>
<dbReference type="InterPro" id="IPR049142">
    <property type="entry name" value="MS_channel_1st"/>
</dbReference>
<dbReference type="STRING" id="54121.SAMN04515653_104112"/>
<evidence type="ECO:0000256" key="3">
    <source>
        <dbReference type="ARBA" id="ARBA00022475"/>
    </source>
</evidence>
<dbReference type="Proteomes" id="UP000198945">
    <property type="component" value="Unassembled WGS sequence"/>
</dbReference>
<dbReference type="InterPro" id="IPR045275">
    <property type="entry name" value="MscS_archaea/bacteria_type"/>
</dbReference>
<evidence type="ECO:0000313" key="17">
    <source>
        <dbReference type="EMBL" id="TDX48115.1"/>
    </source>
</evidence>
<dbReference type="InterPro" id="IPR023408">
    <property type="entry name" value="MscS_beta-dom_sf"/>
</dbReference>
<evidence type="ECO:0000259" key="10">
    <source>
        <dbReference type="Pfam" id="PF21088"/>
    </source>
</evidence>
<keyword evidence="5 7" id="KW-1133">Transmembrane helix</keyword>
<evidence type="ECO:0000259" key="8">
    <source>
        <dbReference type="Pfam" id="PF00924"/>
    </source>
</evidence>
<dbReference type="SUPFAM" id="SSF82861">
    <property type="entry name" value="Mechanosensitive channel protein MscS (YggB), transmembrane region"/>
    <property type="match status" value="1"/>
</dbReference>
<evidence type="ECO:0000256" key="4">
    <source>
        <dbReference type="ARBA" id="ARBA00022692"/>
    </source>
</evidence>
<reference evidence="16 23" key="4">
    <citation type="submission" date="2019-03" db="EMBL/GenBank/DDBJ databases">
        <title>Deep subsurface shale carbon reservoir microbial communities from Ohio and West Virginia, USA.</title>
        <authorList>
            <person name="Wrighton K."/>
        </authorList>
    </citation>
    <scope>NUCLEOTIDE SEQUENCE [LARGE SCALE GENOMIC DNA]</scope>
    <source>
        <strain evidence="16 23">UTICA-S4D12</strain>
    </source>
</reference>
<dbReference type="RefSeq" id="WP_073156040.1">
    <property type="nucleotide sequence ID" value="NZ_FMYT01000001.1"/>
</dbReference>
<feature type="domain" description="Mechanosensitive ion channel transmembrane helices 2/3" evidence="10">
    <location>
        <begin position="59"/>
        <end position="99"/>
    </location>
</feature>
<dbReference type="GO" id="GO:0005886">
    <property type="term" value="C:plasma membrane"/>
    <property type="evidence" value="ECO:0007669"/>
    <property type="project" value="UniProtKB-SubCell"/>
</dbReference>
<gene>
    <name evidence="16" type="ORF">BY453_10528</name>
    <name evidence="17" type="ORF">C7954_10183</name>
    <name evidence="11" type="ORF">C8C78_10235</name>
    <name evidence="12" type="ORF">SAMN04488597_101105</name>
    <name evidence="13" type="ORF">SAMN04488598_10368</name>
    <name evidence="15" type="ORF">SAMN04515652_10367</name>
    <name evidence="14" type="ORF">SAMN04515654_101169</name>
</gene>
<reference evidence="14 19" key="1">
    <citation type="submission" date="2016-10" db="EMBL/GenBank/DDBJ databases">
        <authorList>
            <person name="de Groot N.N."/>
        </authorList>
    </citation>
    <scope>NUCLEOTIDE SEQUENCE [LARGE SCALE GENOMIC DNA]</scope>
    <source>
        <strain evidence="14 19">WG7</strain>
    </source>
</reference>
<dbReference type="OrthoDB" id="9809206at2"/>